<proteinExistence type="predicted"/>
<dbReference type="Proteomes" id="UP001204439">
    <property type="component" value="Unassembled WGS sequence"/>
</dbReference>
<evidence type="ECO:0008006" key="3">
    <source>
        <dbReference type="Google" id="ProtNLM"/>
    </source>
</evidence>
<dbReference type="EMBL" id="JAMXLT020000010">
    <property type="protein sequence ID" value="MDW8548669.1"/>
    <property type="molecule type" value="Genomic_DNA"/>
</dbReference>
<accession>A0ABU4JG76</accession>
<evidence type="ECO:0000313" key="2">
    <source>
        <dbReference type="Proteomes" id="UP001204439"/>
    </source>
</evidence>
<dbReference type="PROSITE" id="PS51257">
    <property type="entry name" value="PROKAR_LIPOPROTEIN"/>
    <property type="match status" value="1"/>
</dbReference>
<evidence type="ECO:0000313" key="1">
    <source>
        <dbReference type="EMBL" id="MDW8548669.1"/>
    </source>
</evidence>
<name>A0ABU4JG76_9FLAO</name>
<keyword evidence="2" id="KW-1185">Reference proteome</keyword>
<sequence length="325" mass="38607">MIRQFILLALSFILIACESKHQEIAGIWFHAGSLKTENDFYNPTNWETFKKHSEKTDAKFSEEFIFLKLRLNEDHTFSEQYFDTKTKQQREKTLSGNWKLANDTLILTTNLHPENASIERYFLFQSNDSAKLQLKIIKEISKENGKSTVNFDLQTKQKKFDNLIKTVGLNQNEFYAKSDEYFDDFWEFHNFGKYQILAKVTTNADHIDHYSQDIKDIIYGNYWDYIPYYDPISEYTKGRLVFNKNDQLKIIYQDLSSQSGWCGTLSNADYNTTWNWDKNANNITINHKKEGIPLEIRQMFRSENPKTEKYKILAKNKFVMIWEKL</sequence>
<reference evidence="1 2" key="1">
    <citation type="submission" date="2023-11" db="EMBL/GenBank/DDBJ databases">
        <title>First isolation, identification, and characterization of non-pathogenic Epilithonimonas ginsengisoli isolated from diseased farmed rainbow trout (Oncorhynchus mykiss) in Chile.</title>
        <authorList>
            <person name="Miranda C.D."/>
            <person name="Irgang R."/>
            <person name="Concha C."/>
            <person name="Rojas R."/>
            <person name="Avendano R."/>
        </authorList>
    </citation>
    <scope>NUCLEOTIDE SEQUENCE [LARGE SCALE GENOMIC DNA]</scope>
    <source>
        <strain evidence="1 2">FP99</strain>
    </source>
</reference>
<comment type="caution">
    <text evidence="1">The sequence shown here is derived from an EMBL/GenBank/DDBJ whole genome shotgun (WGS) entry which is preliminary data.</text>
</comment>
<protein>
    <recommendedName>
        <fullName evidence="3">Lipoprotein</fullName>
    </recommendedName>
</protein>
<dbReference type="RefSeq" id="WP_063969053.1">
    <property type="nucleotide sequence ID" value="NZ_JAMXLT020000010.1"/>
</dbReference>
<gene>
    <name evidence="1" type="ORF">NG800_007090</name>
</gene>
<organism evidence="1 2">
    <name type="scientific">Epilithonimonas ginsengisoli</name>
    <dbReference type="NCBI Taxonomy" id="1245592"/>
    <lineage>
        <taxon>Bacteria</taxon>
        <taxon>Pseudomonadati</taxon>
        <taxon>Bacteroidota</taxon>
        <taxon>Flavobacteriia</taxon>
        <taxon>Flavobacteriales</taxon>
        <taxon>Weeksellaceae</taxon>
        <taxon>Chryseobacterium group</taxon>
        <taxon>Epilithonimonas</taxon>
    </lineage>
</organism>